<reference evidence="2 3" key="1">
    <citation type="submission" date="2017-12" db="EMBL/GenBank/DDBJ databases">
        <title>Sequencing the genomes of 1000 Actinobacteria strains.</title>
        <authorList>
            <person name="Klenk H.-P."/>
        </authorList>
    </citation>
    <scope>NUCLEOTIDE SEQUENCE [LARGE SCALE GENOMIC DNA]</scope>
    <source>
        <strain evidence="2 3">DSM 44489</strain>
    </source>
</reference>
<protein>
    <submittedName>
        <fullName evidence="2">Uncharacterized protein</fullName>
    </submittedName>
</protein>
<feature type="region of interest" description="Disordered" evidence="1">
    <location>
        <begin position="1"/>
        <end position="25"/>
    </location>
</feature>
<evidence type="ECO:0000313" key="3">
    <source>
        <dbReference type="Proteomes" id="UP000233766"/>
    </source>
</evidence>
<keyword evidence="3" id="KW-1185">Reference proteome</keyword>
<evidence type="ECO:0000313" key="2">
    <source>
        <dbReference type="EMBL" id="PKV79353.1"/>
    </source>
</evidence>
<dbReference type="Proteomes" id="UP000233766">
    <property type="component" value="Unassembled WGS sequence"/>
</dbReference>
<gene>
    <name evidence="2" type="ORF">ATK86_3745</name>
</gene>
<comment type="caution">
    <text evidence="2">The sequence shown here is derived from an EMBL/GenBank/DDBJ whole genome shotgun (WGS) entry which is preliminary data.</text>
</comment>
<organism evidence="2 3">
    <name type="scientific">Nocardia fluminea</name>
    <dbReference type="NCBI Taxonomy" id="134984"/>
    <lineage>
        <taxon>Bacteria</taxon>
        <taxon>Bacillati</taxon>
        <taxon>Actinomycetota</taxon>
        <taxon>Actinomycetes</taxon>
        <taxon>Mycobacteriales</taxon>
        <taxon>Nocardiaceae</taxon>
        <taxon>Nocardia</taxon>
    </lineage>
</organism>
<dbReference type="EMBL" id="PJMW01000002">
    <property type="protein sequence ID" value="PKV79353.1"/>
    <property type="molecule type" value="Genomic_DNA"/>
</dbReference>
<evidence type="ECO:0000256" key="1">
    <source>
        <dbReference type="SAM" id="MobiDB-lite"/>
    </source>
</evidence>
<sequence length="230" mass="25392">MVSRSRLNPRYGFDSNQRRSSSDARSTYARRRIRIGWPDEFTESCPARCRIDVSVEEVKGGVRLRNVVGIVPLLPGCDELTEVQISDSVRTHVEDRRAVGLPDLVADEIRAQMVGDADMEGMYSAIYELSTRGRWLWVVLLECGSCRHGGRRTRPRTAIARSVAGRAPRGARGARSGWPVGGRGAVPHPDTAVCGCVRWRMSTSRWAAEGVARPAGWPAARAWPAGPGRW</sequence>
<dbReference type="AlphaFoldDB" id="A0A2N3VCJ4"/>
<accession>A0A2N3VCJ4</accession>
<name>A0A2N3VCJ4_9NOCA</name>
<proteinExistence type="predicted"/>